<dbReference type="Gene3D" id="3.90.45.10">
    <property type="entry name" value="Peptide deformylase"/>
    <property type="match status" value="1"/>
</dbReference>
<feature type="binding site" evidence="6">
    <location>
        <position position="139"/>
    </location>
    <ligand>
        <name>Fe cation</name>
        <dbReference type="ChEBI" id="CHEBI:24875"/>
    </ligand>
</feature>
<evidence type="ECO:0000256" key="1">
    <source>
        <dbReference type="ARBA" id="ARBA00010759"/>
    </source>
</evidence>
<dbReference type="HAMAP" id="MF_00163">
    <property type="entry name" value="Pep_deformylase"/>
    <property type="match status" value="1"/>
</dbReference>
<dbReference type="NCBIfam" id="TIGR00079">
    <property type="entry name" value="pept_deformyl"/>
    <property type="match status" value="1"/>
</dbReference>
<comment type="catalytic activity">
    <reaction evidence="6">
        <text>N-terminal N-formyl-L-methionyl-[peptide] + H2O = N-terminal L-methionyl-[peptide] + formate</text>
        <dbReference type="Rhea" id="RHEA:24420"/>
        <dbReference type="Rhea" id="RHEA-COMP:10639"/>
        <dbReference type="Rhea" id="RHEA-COMP:10640"/>
        <dbReference type="ChEBI" id="CHEBI:15377"/>
        <dbReference type="ChEBI" id="CHEBI:15740"/>
        <dbReference type="ChEBI" id="CHEBI:49298"/>
        <dbReference type="ChEBI" id="CHEBI:64731"/>
        <dbReference type="EC" id="3.5.1.88"/>
    </reaction>
</comment>
<proteinExistence type="inferred from homology"/>
<gene>
    <name evidence="6 7" type="primary">def</name>
    <name evidence="7" type="ORF">COB67_03040</name>
</gene>
<dbReference type="EC" id="3.5.1.88" evidence="6"/>
<evidence type="ECO:0000313" key="7">
    <source>
        <dbReference type="EMBL" id="PCI29901.1"/>
    </source>
</evidence>
<comment type="similarity">
    <text evidence="1 6">Belongs to the polypeptide deformylase family.</text>
</comment>
<dbReference type="NCBIfam" id="NF001159">
    <property type="entry name" value="PRK00150.1-3"/>
    <property type="match status" value="1"/>
</dbReference>
<evidence type="ECO:0000256" key="5">
    <source>
        <dbReference type="ARBA" id="ARBA00023004"/>
    </source>
</evidence>
<comment type="cofactor">
    <cofactor evidence="6">
        <name>Fe(2+)</name>
        <dbReference type="ChEBI" id="CHEBI:29033"/>
    </cofactor>
    <text evidence="6">Binds 1 Fe(2+) ion.</text>
</comment>
<feature type="binding site" evidence="6">
    <location>
        <position position="143"/>
    </location>
    <ligand>
        <name>Fe cation</name>
        <dbReference type="ChEBI" id="CHEBI:24875"/>
    </ligand>
</feature>
<organism evidence="7 8">
    <name type="scientific">SAR324 cluster bacterium</name>
    <dbReference type="NCBI Taxonomy" id="2024889"/>
    <lineage>
        <taxon>Bacteria</taxon>
        <taxon>Deltaproteobacteria</taxon>
        <taxon>SAR324 cluster</taxon>
    </lineage>
</organism>
<reference evidence="8" key="1">
    <citation type="submission" date="2017-08" db="EMBL/GenBank/DDBJ databases">
        <title>A dynamic microbial community with high functional redundancy inhabits the cold, oxic subseafloor aquifer.</title>
        <authorList>
            <person name="Tully B.J."/>
            <person name="Wheat C.G."/>
            <person name="Glazer B.T."/>
            <person name="Huber J.A."/>
        </authorList>
    </citation>
    <scope>NUCLEOTIDE SEQUENCE [LARGE SCALE GENOMIC DNA]</scope>
</reference>
<dbReference type="GO" id="GO:0046872">
    <property type="term" value="F:metal ion binding"/>
    <property type="evidence" value="ECO:0007669"/>
    <property type="project" value="UniProtKB-KW"/>
</dbReference>
<dbReference type="PRINTS" id="PR01576">
    <property type="entry name" value="PDEFORMYLASE"/>
</dbReference>
<evidence type="ECO:0000313" key="8">
    <source>
        <dbReference type="Proteomes" id="UP000218113"/>
    </source>
</evidence>
<keyword evidence="4 6" id="KW-0648">Protein biosynthesis</keyword>
<evidence type="ECO:0000256" key="4">
    <source>
        <dbReference type="ARBA" id="ARBA00022917"/>
    </source>
</evidence>
<dbReference type="PIRSF" id="PIRSF004749">
    <property type="entry name" value="Pep_def"/>
    <property type="match status" value="1"/>
</dbReference>
<protein>
    <recommendedName>
        <fullName evidence="6">Peptide deformylase</fullName>
        <shortName evidence="6">PDF</shortName>
        <ecNumber evidence="6">3.5.1.88</ecNumber>
    </recommendedName>
    <alternativeName>
        <fullName evidence="6">Polypeptide deformylase</fullName>
    </alternativeName>
</protein>
<dbReference type="GO" id="GO:0042586">
    <property type="term" value="F:peptide deformylase activity"/>
    <property type="evidence" value="ECO:0007669"/>
    <property type="project" value="UniProtKB-UniRule"/>
</dbReference>
<keyword evidence="2 6" id="KW-0479">Metal-binding</keyword>
<dbReference type="PANTHER" id="PTHR10458">
    <property type="entry name" value="PEPTIDE DEFORMYLASE"/>
    <property type="match status" value="1"/>
</dbReference>
<accession>A0A2A4T985</accession>
<evidence type="ECO:0000256" key="2">
    <source>
        <dbReference type="ARBA" id="ARBA00022723"/>
    </source>
</evidence>
<comment type="caution">
    <text evidence="7">The sequence shown here is derived from an EMBL/GenBank/DDBJ whole genome shotgun (WGS) entry which is preliminary data.</text>
</comment>
<dbReference type="SUPFAM" id="SSF56420">
    <property type="entry name" value="Peptide deformylase"/>
    <property type="match status" value="1"/>
</dbReference>
<evidence type="ECO:0000256" key="3">
    <source>
        <dbReference type="ARBA" id="ARBA00022801"/>
    </source>
</evidence>
<keyword evidence="3 6" id="KW-0378">Hydrolase</keyword>
<comment type="function">
    <text evidence="6">Removes the formyl group from the N-terminal Met of newly synthesized proteins. Requires at least a dipeptide for an efficient rate of reaction. N-terminal L-methionine is a prerequisite for activity but the enzyme has broad specificity at other positions.</text>
</comment>
<sequence>MTVLNVLTYPHPILKIVAKPVTVFGDSLRQLTEDMIESMYDEKGLGLAATQVGEDKQLFVMDVFYNEETPLEERNPLVIINPKFTLQEGEQSIEEGCLSVPEFRAEVKRFSKVSLEYLDIHQETQTLIATDLMAICVQHEFDHLQGKLFIDRLPRLKRNMIQTRLKKLAAKMA</sequence>
<dbReference type="CDD" id="cd00487">
    <property type="entry name" value="Pep_deformylase"/>
    <property type="match status" value="1"/>
</dbReference>
<dbReference type="Proteomes" id="UP000218113">
    <property type="component" value="Unassembled WGS sequence"/>
</dbReference>
<name>A0A2A4T985_9DELT</name>
<feature type="active site" evidence="6">
    <location>
        <position position="140"/>
    </location>
</feature>
<evidence type="ECO:0000256" key="6">
    <source>
        <dbReference type="HAMAP-Rule" id="MF_00163"/>
    </source>
</evidence>
<dbReference type="PANTHER" id="PTHR10458:SF21">
    <property type="entry name" value="PEPTIDE DEFORMYLASE"/>
    <property type="match status" value="1"/>
</dbReference>
<dbReference type="EMBL" id="NVSR01000009">
    <property type="protein sequence ID" value="PCI29901.1"/>
    <property type="molecule type" value="Genomic_DNA"/>
</dbReference>
<keyword evidence="5 6" id="KW-0408">Iron</keyword>
<dbReference type="AlphaFoldDB" id="A0A2A4T985"/>
<dbReference type="GO" id="GO:0006412">
    <property type="term" value="P:translation"/>
    <property type="evidence" value="ECO:0007669"/>
    <property type="project" value="UniProtKB-UniRule"/>
</dbReference>
<dbReference type="InterPro" id="IPR023635">
    <property type="entry name" value="Peptide_deformylase"/>
</dbReference>
<feature type="binding site" evidence="6">
    <location>
        <position position="97"/>
    </location>
    <ligand>
        <name>Fe cation</name>
        <dbReference type="ChEBI" id="CHEBI:24875"/>
    </ligand>
</feature>
<dbReference type="InterPro" id="IPR036821">
    <property type="entry name" value="Peptide_deformylase_sf"/>
</dbReference>
<dbReference type="Pfam" id="PF01327">
    <property type="entry name" value="Pep_deformylase"/>
    <property type="match status" value="1"/>
</dbReference>